<keyword evidence="5 9" id="KW-0812">Transmembrane</keyword>
<dbReference type="EMBL" id="JAJNOC010000004">
    <property type="protein sequence ID" value="MCD2517519.1"/>
    <property type="molecule type" value="Genomic_DNA"/>
</dbReference>
<feature type="transmembrane region" description="Helical" evidence="9">
    <location>
        <begin position="392"/>
        <end position="416"/>
    </location>
</feature>
<dbReference type="PANTHER" id="PTHR32507:SF8">
    <property type="entry name" value="CNH1P"/>
    <property type="match status" value="1"/>
</dbReference>
<proteinExistence type="predicted"/>
<keyword evidence="6 9" id="KW-1133">Transmembrane helix</keyword>
<keyword evidence="2" id="KW-0813">Transport</keyword>
<gene>
    <name evidence="11" type="ORF">LQ564_14485</name>
</gene>
<dbReference type="RefSeq" id="WP_231058805.1">
    <property type="nucleotide sequence ID" value="NZ_JAJNOC010000004.1"/>
</dbReference>
<feature type="transmembrane region" description="Helical" evidence="9">
    <location>
        <begin position="307"/>
        <end position="323"/>
    </location>
</feature>
<evidence type="ECO:0000256" key="9">
    <source>
        <dbReference type="SAM" id="Phobius"/>
    </source>
</evidence>
<evidence type="ECO:0000259" key="10">
    <source>
        <dbReference type="Pfam" id="PF00999"/>
    </source>
</evidence>
<feature type="transmembrane region" description="Helical" evidence="9">
    <location>
        <begin position="32"/>
        <end position="51"/>
    </location>
</feature>
<feature type="transmembrane region" description="Helical" evidence="9">
    <location>
        <begin position="194"/>
        <end position="219"/>
    </location>
</feature>
<name>A0ABS8Q6Z5_9BURK</name>
<reference evidence="11" key="1">
    <citation type="submission" date="2021-11" db="EMBL/GenBank/DDBJ databases">
        <title>The complete genome of Massilia sp sp. G4R7.</title>
        <authorList>
            <person name="Liu L."/>
            <person name="Yue J."/>
            <person name="Yuan J."/>
            <person name="Yang F."/>
            <person name="Li L."/>
        </authorList>
    </citation>
    <scope>NUCLEOTIDE SEQUENCE</scope>
    <source>
        <strain evidence="11">G4R7</strain>
    </source>
</reference>
<feature type="transmembrane region" description="Helical" evidence="9">
    <location>
        <begin position="362"/>
        <end position="380"/>
    </location>
</feature>
<evidence type="ECO:0000256" key="7">
    <source>
        <dbReference type="ARBA" id="ARBA00023065"/>
    </source>
</evidence>
<evidence type="ECO:0000256" key="1">
    <source>
        <dbReference type="ARBA" id="ARBA00004651"/>
    </source>
</evidence>
<feature type="domain" description="Cation/H+ exchanger transmembrane" evidence="10">
    <location>
        <begin position="15"/>
        <end position="415"/>
    </location>
</feature>
<feature type="transmembrane region" description="Helical" evidence="9">
    <location>
        <begin position="57"/>
        <end position="80"/>
    </location>
</feature>
<evidence type="ECO:0000256" key="5">
    <source>
        <dbReference type="ARBA" id="ARBA00022692"/>
    </source>
</evidence>
<dbReference type="Proteomes" id="UP001179361">
    <property type="component" value="Unassembled WGS sequence"/>
</dbReference>
<dbReference type="InterPro" id="IPR006153">
    <property type="entry name" value="Cation/H_exchanger_TM"/>
</dbReference>
<evidence type="ECO:0000313" key="11">
    <source>
        <dbReference type="EMBL" id="MCD2517519.1"/>
    </source>
</evidence>
<accession>A0ABS8Q6Z5</accession>
<comment type="caution">
    <text evidence="11">The sequence shown here is derived from an EMBL/GenBank/DDBJ whole genome shotgun (WGS) entry which is preliminary data.</text>
</comment>
<protein>
    <submittedName>
        <fullName evidence="11">Sodium:proton antiporter</fullName>
    </submittedName>
</protein>
<evidence type="ECO:0000256" key="4">
    <source>
        <dbReference type="ARBA" id="ARBA00022475"/>
    </source>
</evidence>
<sequence>MTSTHWILFGGATLIVMMLGGTLVTRLPLSGAMIYLGVGVLLGPAVANVFAPDPLRFAPALELVAEAALLISLFSVGLKLEIPLRDRRWLAPLRLAFVSMAITVVLIAAIGVLLLDLPLGAAILLGGILAPTDPVLASGIQPEAGDTPDLVRFNLAGEGGLNDGSAFPVVVLGLGLMGSHDDGTGVAHWLSLDLAWSLVGGILIGAATSFLIGTAVVFLRNRHDEALGMNEFLSLGIVAVCFGLAELCHASGFLAVFAAGIALQRVYRRRDISYLWMWKRGSTRPERETSAAMKEDVQGFNEQIEKLAEPVLVILTGAMLAYVTTFPSLWWFTALSLFVVRPLAVFLGMAGSAMPARHHAMVGWFGIRGIGSVYYLMYALDHGLSGDLAQRFVAFTLVAVTASILLHGVTAGPLMASYAKGETGQGEPRKAPEEAVV</sequence>
<dbReference type="Pfam" id="PF00999">
    <property type="entry name" value="Na_H_Exchanger"/>
    <property type="match status" value="1"/>
</dbReference>
<feature type="transmembrane region" description="Helical" evidence="9">
    <location>
        <begin position="92"/>
        <end position="115"/>
    </location>
</feature>
<feature type="transmembrane region" description="Helical" evidence="9">
    <location>
        <begin position="226"/>
        <end position="245"/>
    </location>
</feature>
<keyword evidence="4" id="KW-1003">Cell membrane</keyword>
<evidence type="ECO:0000256" key="2">
    <source>
        <dbReference type="ARBA" id="ARBA00022448"/>
    </source>
</evidence>
<evidence type="ECO:0000256" key="3">
    <source>
        <dbReference type="ARBA" id="ARBA00022449"/>
    </source>
</evidence>
<keyword evidence="7" id="KW-0406">Ion transport</keyword>
<keyword evidence="8 9" id="KW-0472">Membrane</keyword>
<keyword evidence="12" id="KW-1185">Reference proteome</keyword>
<feature type="transmembrane region" description="Helical" evidence="9">
    <location>
        <begin position="6"/>
        <end position="25"/>
    </location>
</feature>
<feature type="transmembrane region" description="Helical" evidence="9">
    <location>
        <begin position="329"/>
        <end position="350"/>
    </location>
</feature>
<keyword evidence="3" id="KW-0050">Antiport</keyword>
<organism evidence="11 12">
    <name type="scientific">Massilia phyllostachyos</name>
    <dbReference type="NCBI Taxonomy" id="2898585"/>
    <lineage>
        <taxon>Bacteria</taxon>
        <taxon>Pseudomonadati</taxon>
        <taxon>Pseudomonadota</taxon>
        <taxon>Betaproteobacteria</taxon>
        <taxon>Burkholderiales</taxon>
        <taxon>Oxalobacteraceae</taxon>
        <taxon>Telluria group</taxon>
        <taxon>Massilia</taxon>
    </lineage>
</organism>
<evidence type="ECO:0000313" key="12">
    <source>
        <dbReference type="Proteomes" id="UP001179361"/>
    </source>
</evidence>
<evidence type="ECO:0000256" key="8">
    <source>
        <dbReference type="ARBA" id="ARBA00023136"/>
    </source>
</evidence>
<evidence type="ECO:0000256" key="6">
    <source>
        <dbReference type="ARBA" id="ARBA00022989"/>
    </source>
</evidence>
<dbReference type="InterPro" id="IPR038770">
    <property type="entry name" value="Na+/solute_symporter_sf"/>
</dbReference>
<dbReference type="Gene3D" id="1.20.1530.20">
    <property type="match status" value="1"/>
</dbReference>
<comment type="subcellular location">
    <subcellularLocation>
        <location evidence="1">Cell membrane</location>
        <topology evidence="1">Multi-pass membrane protein</topology>
    </subcellularLocation>
</comment>
<dbReference type="PANTHER" id="PTHR32507">
    <property type="entry name" value="NA(+)/H(+) ANTIPORTER 1"/>
    <property type="match status" value="1"/>
</dbReference>